<dbReference type="InterPro" id="IPR001387">
    <property type="entry name" value="Cro/C1-type_HTH"/>
</dbReference>
<keyword evidence="2 6" id="KW-0812">Transmembrane</keyword>
<feature type="transmembrane region" description="Helical" evidence="6">
    <location>
        <begin position="165"/>
        <end position="183"/>
    </location>
</feature>
<dbReference type="Pfam" id="PF01381">
    <property type="entry name" value="HTH_3"/>
    <property type="match status" value="1"/>
</dbReference>
<dbReference type="InterPro" id="IPR010982">
    <property type="entry name" value="Lambda_DNA-bd_dom_sf"/>
</dbReference>
<dbReference type="SUPFAM" id="SSF47413">
    <property type="entry name" value="lambda repressor-like DNA-binding domains"/>
    <property type="match status" value="1"/>
</dbReference>
<gene>
    <name evidence="8" type="ORF">JBL43_09770</name>
</gene>
<evidence type="ECO:0000259" key="7">
    <source>
        <dbReference type="PROSITE" id="PS50943"/>
    </source>
</evidence>
<evidence type="ECO:0000256" key="4">
    <source>
        <dbReference type="ARBA" id="ARBA00023125"/>
    </source>
</evidence>
<comment type="caution">
    <text evidence="8">The sequence shown here is derived from an EMBL/GenBank/DDBJ whole genome shotgun (WGS) entry which is preliminary data.</text>
</comment>
<dbReference type="PROSITE" id="PS50943">
    <property type="entry name" value="HTH_CROC1"/>
    <property type="match status" value="1"/>
</dbReference>
<accession>A0ABS0WRB2</accession>
<dbReference type="Pfam" id="PF09685">
    <property type="entry name" value="MamF_MmsF"/>
    <property type="match status" value="1"/>
</dbReference>
<dbReference type="PANTHER" id="PTHR46797:SF1">
    <property type="entry name" value="METHYLPHOSPHONATE SYNTHASE"/>
    <property type="match status" value="1"/>
</dbReference>
<sequence length="205" mass="23775">MKNQNFSIKIKDLRNRKGFSQEQLSEASKLSLRTIQRIEKGESIPRGDTLIKLTQALGVTPDELLVWAELQDKGYLTLLNLSAMAGLLFHPILGIIIPLVMWILKKDKIKFVDNYGKRIISFQITWTLLIYSVFLIATKGSNIKFDFNIFDILSALVNFNIDKQLIYIVIIGILYLYNLSLIFKNLRRIKKEKESWYFPAISFLK</sequence>
<evidence type="ECO:0000256" key="5">
    <source>
        <dbReference type="ARBA" id="ARBA00023136"/>
    </source>
</evidence>
<name>A0ABS0WRB2_9FLAO</name>
<dbReference type="SMART" id="SM00530">
    <property type="entry name" value="HTH_XRE"/>
    <property type="match status" value="1"/>
</dbReference>
<keyword evidence="4" id="KW-0238">DNA-binding</keyword>
<dbReference type="InterPro" id="IPR050807">
    <property type="entry name" value="TransReg_Diox_bact_type"/>
</dbReference>
<dbReference type="EMBL" id="JAEHFJ010000004">
    <property type="protein sequence ID" value="MBJ2174525.1"/>
    <property type="molecule type" value="Genomic_DNA"/>
</dbReference>
<feature type="domain" description="HTH cro/C1-type" evidence="7">
    <location>
        <begin position="10"/>
        <end position="64"/>
    </location>
</feature>
<feature type="transmembrane region" description="Helical" evidence="6">
    <location>
        <begin position="124"/>
        <end position="145"/>
    </location>
</feature>
<proteinExistence type="predicted"/>
<keyword evidence="3 6" id="KW-1133">Transmembrane helix</keyword>
<evidence type="ECO:0000313" key="9">
    <source>
        <dbReference type="Proteomes" id="UP000623301"/>
    </source>
</evidence>
<keyword evidence="9" id="KW-1185">Reference proteome</keyword>
<dbReference type="RefSeq" id="WP_198841263.1">
    <property type="nucleotide sequence ID" value="NZ_JAEHFJ010000004.1"/>
</dbReference>
<dbReference type="Gene3D" id="1.10.260.40">
    <property type="entry name" value="lambda repressor-like DNA-binding domains"/>
    <property type="match status" value="1"/>
</dbReference>
<feature type="transmembrane region" description="Helical" evidence="6">
    <location>
        <begin position="83"/>
        <end position="104"/>
    </location>
</feature>
<keyword evidence="5 6" id="KW-0472">Membrane</keyword>
<evidence type="ECO:0000256" key="2">
    <source>
        <dbReference type="ARBA" id="ARBA00022692"/>
    </source>
</evidence>
<evidence type="ECO:0000313" key="8">
    <source>
        <dbReference type="EMBL" id="MBJ2174525.1"/>
    </source>
</evidence>
<dbReference type="CDD" id="cd00093">
    <property type="entry name" value="HTH_XRE"/>
    <property type="match status" value="1"/>
</dbReference>
<organism evidence="8 9">
    <name type="scientific">Aureibaculum flavum</name>
    <dbReference type="NCBI Taxonomy" id="2795986"/>
    <lineage>
        <taxon>Bacteria</taxon>
        <taxon>Pseudomonadati</taxon>
        <taxon>Bacteroidota</taxon>
        <taxon>Flavobacteriia</taxon>
        <taxon>Flavobacteriales</taxon>
        <taxon>Flavobacteriaceae</taxon>
        <taxon>Aureibaculum</taxon>
    </lineage>
</organism>
<reference evidence="8 9" key="1">
    <citation type="submission" date="2020-12" db="EMBL/GenBank/DDBJ databases">
        <title>Aureibaculum luteum sp. nov. and Aureibaculum flavum sp. nov., novel members of the family Flavobacteriaceae isolated from Antarctic intertidal sediments.</title>
        <authorList>
            <person name="He X."/>
            <person name="Zhang X."/>
        </authorList>
    </citation>
    <scope>NUCLEOTIDE SEQUENCE [LARGE SCALE GENOMIC DNA]</scope>
    <source>
        <strain evidence="8 9">A20</strain>
    </source>
</reference>
<dbReference type="PANTHER" id="PTHR46797">
    <property type="entry name" value="HTH-TYPE TRANSCRIPTIONAL REGULATOR"/>
    <property type="match status" value="1"/>
</dbReference>
<comment type="subcellular location">
    <subcellularLocation>
        <location evidence="1">Membrane</location>
        <topology evidence="1">Multi-pass membrane protein</topology>
    </subcellularLocation>
</comment>
<evidence type="ECO:0000256" key="3">
    <source>
        <dbReference type="ARBA" id="ARBA00022989"/>
    </source>
</evidence>
<dbReference type="Proteomes" id="UP000623301">
    <property type="component" value="Unassembled WGS sequence"/>
</dbReference>
<evidence type="ECO:0000256" key="1">
    <source>
        <dbReference type="ARBA" id="ARBA00004141"/>
    </source>
</evidence>
<dbReference type="InterPro" id="IPR019109">
    <property type="entry name" value="MamF_MmsF"/>
</dbReference>
<evidence type="ECO:0000256" key="6">
    <source>
        <dbReference type="SAM" id="Phobius"/>
    </source>
</evidence>
<protein>
    <submittedName>
        <fullName evidence="8">Helix-turn-helix domain-containing protein</fullName>
    </submittedName>
</protein>